<dbReference type="Proteomes" id="UP000321523">
    <property type="component" value="Unassembled WGS sequence"/>
</dbReference>
<evidence type="ECO:0000313" key="4">
    <source>
        <dbReference type="EMBL" id="GEO43503.1"/>
    </source>
</evidence>
<evidence type="ECO:0000256" key="1">
    <source>
        <dbReference type="ARBA" id="ARBA00022553"/>
    </source>
</evidence>
<evidence type="ECO:0000313" key="5">
    <source>
        <dbReference type="Proteomes" id="UP000321523"/>
    </source>
</evidence>
<dbReference type="EMBL" id="BJYZ01000093">
    <property type="protein sequence ID" value="GEO43503.1"/>
    <property type="molecule type" value="Genomic_DNA"/>
</dbReference>
<dbReference type="Pfam" id="PF00072">
    <property type="entry name" value="Response_reg"/>
    <property type="match status" value="1"/>
</dbReference>
<accession>A0A512E443</accession>
<dbReference type="OrthoDB" id="7243049at2"/>
<dbReference type="PANTHER" id="PTHR44591:SF3">
    <property type="entry name" value="RESPONSE REGULATORY DOMAIN-CONTAINING PROTEIN"/>
    <property type="match status" value="1"/>
</dbReference>
<dbReference type="SMART" id="SM00448">
    <property type="entry name" value="REC"/>
    <property type="match status" value="1"/>
</dbReference>
<dbReference type="InterPro" id="IPR050595">
    <property type="entry name" value="Bact_response_regulator"/>
</dbReference>
<gene>
    <name evidence="4" type="ORF">SAE02_76510</name>
</gene>
<evidence type="ECO:0000256" key="2">
    <source>
        <dbReference type="PROSITE-ProRule" id="PRU00169"/>
    </source>
</evidence>
<feature type="modified residue" description="4-aspartylphosphate" evidence="2">
    <location>
        <position position="52"/>
    </location>
</feature>
<dbReference type="InterPro" id="IPR011006">
    <property type="entry name" value="CheY-like_superfamily"/>
</dbReference>
<sequence length="126" mass="13374">MKRALVVDDETIIAMNLAMALEEAGFEVVTASNGQKALDLFARDGFDIVVTDYMMPRKNGVELALALRDGTCSSDVPIVLVSAAPGAVMQTNPDLFAAFLPKPVREEDILRVVIGLLSPVTGPADA</sequence>
<dbReference type="AlphaFoldDB" id="A0A512E443"/>
<dbReference type="RefSeq" id="WP_044437361.1">
    <property type="nucleotide sequence ID" value="NZ_BJYZ01000093.1"/>
</dbReference>
<protein>
    <recommendedName>
        <fullName evidence="3">Response regulatory domain-containing protein</fullName>
    </recommendedName>
</protein>
<comment type="caution">
    <text evidence="4">The sequence shown here is derived from an EMBL/GenBank/DDBJ whole genome shotgun (WGS) entry which is preliminary data.</text>
</comment>
<evidence type="ECO:0000259" key="3">
    <source>
        <dbReference type="PROSITE" id="PS50110"/>
    </source>
</evidence>
<keyword evidence="5" id="KW-1185">Reference proteome</keyword>
<feature type="domain" description="Response regulatory" evidence="3">
    <location>
        <begin position="3"/>
        <end position="117"/>
    </location>
</feature>
<dbReference type="InterPro" id="IPR001789">
    <property type="entry name" value="Sig_transdc_resp-reg_receiver"/>
</dbReference>
<dbReference type="SUPFAM" id="SSF52172">
    <property type="entry name" value="CheY-like"/>
    <property type="match status" value="1"/>
</dbReference>
<proteinExistence type="predicted"/>
<keyword evidence="1 2" id="KW-0597">Phosphoprotein</keyword>
<name>A0A512E443_9PROT</name>
<organism evidence="4 5">
    <name type="scientific">Skermanella aerolata</name>
    <dbReference type="NCBI Taxonomy" id="393310"/>
    <lineage>
        <taxon>Bacteria</taxon>
        <taxon>Pseudomonadati</taxon>
        <taxon>Pseudomonadota</taxon>
        <taxon>Alphaproteobacteria</taxon>
        <taxon>Rhodospirillales</taxon>
        <taxon>Azospirillaceae</taxon>
        <taxon>Skermanella</taxon>
    </lineage>
</organism>
<reference evidence="4 5" key="1">
    <citation type="submission" date="2019-07" db="EMBL/GenBank/DDBJ databases">
        <title>Whole genome shotgun sequence of Skermanella aerolata NBRC 106429.</title>
        <authorList>
            <person name="Hosoyama A."/>
            <person name="Uohara A."/>
            <person name="Ohji S."/>
            <person name="Ichikawa N."/>
        </authorList>
    </citation>
    <scope>NUCLEOTIDE SEQUENCE [LARGE SCALE GENOMIC DNA]</scope>
    <source>
        <strain evidence="4 5">NBRC 106429</strain>
    </source>
</reference>
<dbReference type="PANTHER" id="PTHR44591">
    <property type="entry name" value="STRESS RESPONSE REGULATOR PROTEIN 1"/>
    <property type="match status" value="1"/>
</dbReference>
<dbReference type="GO" id="GO:0000160">
    <property type="term" value="P:phosphorelay signal transduction system"/>
    <property type="evidence" value="ECO:0007669"/>
    <property type="project" value="InterPro"/>
</dbReference>
<dbReference type="PROSITE" id="PS50110">
    <property type="entry name" value="RESPONSE_REGULATORY"/>
    <property type="match status" value="1"/>
</dbReference>
<dbReference type="Gene3D" id="3.40.50.2300">
    <property type="match status" value="1"/>
</dbReference>